<proteinExistence type="predicted"/>
<dbReference type="Proteomes" id="UP001597186">
    <property type="component" value="Unassembled WGS sequence"/>
</dbReference>
<dbReference type="EMBL" id="JBHUDD010000043">
    <property type="protein sequence ID" value="MFD1509023.1"/>
    <property type="molecule type" value="Genomic_DNA"/>
</dbReference>
<dbReference type="RefSeq" id="WP_379914225.1">
    <property type="nucleotide sequence ID" value="NZ_JBHUDD010000043.1"/>
</dbReference>
<comment type="caution">
    <text evidence="1">The sequence shown here is derived from an EMBL/GenBank/DDBJ whole genome shotgun (WGS) entry which is preliminary data.</text>
</comment>
<reference evidence="2" key="1">
    <citation type="journal article" date="2019" name="Int. J. Syst. Evol. Microbiol.">
        <title>The Global Catalogue of Microorganisms (GCM) 10K type strain sequencing project: providing services to taxonomists for standard genome sequencing and annotation.</title>
        <authorList>
            <consortium name="The Broad Institute Genomics Platform"/>
            <consortium name="The Broad Institute Genome Sequencing Center for Infectious Disease"/>
            <person name="Wu L."/>
            <person name="Ma J."/>
        </authorList>
    </citation>
    <scope>NUCLEOTIDE SEQUENCE [LARGE SCALE GENOMIC DNA]</scope>
    <source>
        <strain evidence="2">CGMCC 1.12477</strain>
    </source>
</reference>
<evidence type="ECO:0008006" key="3">
    <source>
        <dbReference type="Google" id="ProtNLM"/>
    </source>
</evidence>
<accession>A0ABW4EGG0</accession>
<name>A0ABW4EGG0_9RHOB</name>
<gene>
    <name evidence="1" type="ORF">ACFTOW_06380</name>
</gene>
<organism evidence="1 2">
    <name type="scientific">Lacimonas salitolerans</name>
    <dbReference type="NCBI Taxonomy" id="1323750"/>
    <lineage>
        <taxon>Bacteria</taxon>
        <taxon>Pseudomonadati</taxon>
        <taxon>Pseudomonadota</taxon>
        <taxon>Alphaproteobacteria</taxon>
        <taxon>Rhodobacterales</taxon>
        <taxon>Paracoccaceae</taxon>
        <taxon>Lacimonas</taxon>
    </lineage>
</organism>
<sequence length="188" mass="19940">MRWAIALLAMTAPVAAQEPVPAFGACRDIAIERLERELRWHVEGAFAEQVPVADLAGMAYCGEAGIFLCDQEDAADTCHEALTAQQDALRAEVLASLPAPEVVAGRRGMWSDALYPRMHALAHGHSAGPDCAGVAVGDGPRCGARAANRRLDITLRAWVLARYLGAAPDAISAGWAGPPPPTRPRARE</sequence>
<protein>
    <recommendedName>
        <fullName evidence="3">Lysozyme inhibitor LprI N-terminal domain-containing protein</fullName>
    </recommendedName>
</protein>
<evidence type="ECO:0000313" key="2">
    <source>
        <dbReference type="Proteomes" id="UP001597186"/>
    </source>
</evidence>
<evidence type="ECO:0000313" key="1">
    <source>
        <dbReference type="EMBL" id="MFD1509023.1"/>
    </source>
</evidence>
<keyword evidence="2" id="KW-1185">Reference proteome</keyword>